<feature type="transmembrane region" description="Helical" evidence="1">
    <location>
        <begin position="157"/>
        <end position="178"/>
    </location>
</feature>
<name>A0ABW4BET2_9LACO</name>
<keyword evidence="1" id="KW-0812">Transmembrane</keyword>
<organism evidence="2 3">
    <name type="scientific">Lacticaseibacillus suilingensis</name>
    <dbReference type="NCBI Taxonomy" id="2799577"/>
    <lineage>
        <taxon>Bacteria</taxon>
        <taxon>Bacillati</taxon>
        <taxon>Bacillota</taxon>
        <taxon>Bacilli</taxon>
        <taxon>Lactobacillales</taxon>
        <taxon>Lactobacillaceae</taxon>
        <taxon>Lacticaseibacillus</taxon>
    </lineage>
</organism>
<gene>
    <name evidence="2" type="ORF">ACFQ41_06745</name>
</gene>
<keyword evidence="1" id="KW-0472">Membrane</keyword>
<evidence type="ECO:0000256" key="1">
    <source>
        <dbReference type="SAM" id="Phobius"/>
    </source>
</evidence>
<evidence type="ECO:0000313" key="3">
    <source>
        <dbReference type="Proteomes" id="UP001597199"/>
    </source>
</evidence>
<feature type="transmembrane region" description="Helical" evidence="1">
    <location>
        <begin position="124"/>
        <end position="145"/>
    </location>
</feature>
<dbReference type="RefSeq" id="WP_204118195.1">
    <property type="nucleotide sequence ID" value="NZ_BOLV01000003.1"/>
</dbReference>
<dbReference type="Proteomes" id="UP001597199">
    <property type="component" value="Unassembled WGS sequence"/>
</dbReference>
<sequence>MMKNPEDETKLDTLQRQLTSANRAWFSRLRLFMWLEGWARDRSAVASQLLAMMQDLLDAQRDGASAESFFGQEPKAMAKAILRELPLLPVLTWLRIGGSLVWFSWFAALLLAAGRQPGLPIKGLTMGLLLALTLVGGYAIIKLLSALPYATVKQEKWLWHGSGMVMLFWLIGTVWLLVRQPGSALIIPAPLDLAVIALTFGLSFVIGWRLNRLFRLGTSAIPIVLMLLLWAGAALVQQYLADNGQTLSLTLAWWVVGIGVPLLLLYFGFSVWSIYQSNRLTKHLSRKAKH</sequence>
<accession>A0ABW4BET2</accession>
<reference evidence="3" key="1">
    <citation type="journal article" date="2019" name="Int. J. Syst. Evol. Microbiol.">
        <title>The Global Catalogue of Microorganisms (GCM) 10K type strain sequencing project: providing services to taxonomists for standard genome sequencing and annotation.</title>
        <authorList>
            <consortium name="The Broad Institute Genomics Platform"/>
            <consortium name="The Broad Institute Genome Sequencing Center for Infectious Disease"/>
            <person name="Wu L."/>
            <person name="Ma J."/>
        </authorList>
    </citation>
    <scope>NUCLEOTIDE SEQUENCE [LARGE SCALE GENOMIC DNA]</scope>
    <source>
        <strain evidence="3">CCM 9110</strain>
    </source>
</reference>
<protein>
    <recommendedName>
        <fullName evidence="4">DUF1129 family protein</fullName>
    </recommendedName>
</protein>
<feature type="transmembrane region" description="Helical" evidence="1">
    <location>
        <begin position="87"/>
        <end position="112"/>
    </location>
</feature>
<feature type="transmembrane region" description="Helical" evidence="1">
    <location>
        <begin position="252"/>
        <end position="275"/>
    </location>
</feature>
<dbReference type="SUPFAM" id="SSF158560">
    <property type="entry name" value="BH3980-like"/>
    <property type="match status" value="1"/>
</dbReference>
<evidence type="ECO:0000313" key="2">
    <source>
        <dbReference type="EMBL" id="MFD1399002.1"/>
    </source>
</evidence>
<feature type="transmembrane region" description="Helical" evidence="1">
    <location>
        <begin position="184"/>
        <end position="208"/>
    </location>
</feature>
<keyword evidence="1" id="KW-1133">Transmembrane helix</keyword>
<comment type="caution">
    <text evidence="2">The sequence shown here is derived from an EMBL/GenBank/DDBJ whole genome shotgun (WGS) entry which is preliminary data.</text>
</comment>
<dbReference type="EMBL" id="JBHTOA010000030">
    <property type="protein sequence ID" value="MFD1399002.1"/>
    <property type="molecule type" value="Genomic_DNA"/>
</dbReference>
<proteinExistence type="predicted"/>
<feature type="transmembrane region" description="Helical" evidence="1">
    <location>
        <begin position="220"/>
        <end position="240"/>
    </location>
</feature>
<keyword evidence="3" id="KW-1185">Reference proteome</keyword>
<evidence type="ECO:0008006" key="4">
    <source>
        <dbReference type="Google" id="ProtNLM"/>
    </source>
</evidence>